<gene>
    <name evidence="2" type="ORF">F207_050</name>
</gene>
<name>A0A7T3KD03_9CAUD</name>
<proteinExistence type="predicted"/>
<dbReference type="EMBL" id="MT863714">
    <property type="protein sequence ID" value="QPX62850.1"/>
    <property type="molecule type" value="Genomic_DNA"/>
</dbReference>
<accession>A0A7T3KD03</accession>
<keyword evidence="1" id="KW-1133">Transmembrane helix</keyword>
<reference evidence="2 3" key="1">
    <citation type="submission" date="2020-08" db="EMBL/GenBank/DDBJ databases">
        <authorList>
            <person name="Sorensen M.C.H."/>
        </authorList>
    </citation>
    <scope>NUCLEOTIDE SEQUENCE [LARGE SCALE GENOMIC DNA]</scope>
</reference>
<evidence type="ECO:0000256" key="1">
    <source>
        <dbReference type="SAM" id="Phobius"/>
    </source>
</evidence>
<keyword evidence="1" id="KW-0812">Transmembrane</keyword>
<protein>
    <submittedName>
        <fullName evidence="2">Uncharacterized protein</fullName>
    </submittedName>
</protein>
<evidence type="ECO:0000313" key="3">
    <source>
        <dbReference type="Proteomes" id="UP000595681"/>
    </source>
</evidence>
<feature type="transmembrane region" description="Helical" evidence="1">
    <location>
        <begin position="6"/>
        <end position="29"/>
    </location>
</feature>
<keyword evidence="1" id="KW-0472">Membrane</keyword>
<evidence type="ECO:0000313" key="2">
    <source>
        <dbReference type="EMBL" id="QPX62850.1"/>
    </source>
</evidence>
<organism evidence="2 3">
    <name type="scientific">Campylobacter phage F207</name>
    <dbReference type="NCBI Taxonomy" id="2794360"/>
    <lineage>
        <taxon>Viruses</taxon>
        <taxon>Duplodnaviria</taxon>
        <taxon>Heunggongvirae</taxon>
        <taxon>Uroviricota</taxon>
        <taxon>Caudoviricetes</taxon>
        <taxon>Connertonviridae</taxon>
        <taxon>Fletchervirus</taxon>
        <taxon>Fletchervirus F207</taxon>
    </lineage>
</organism>
<keyword evidence="3" id="KW-1185">Reference proteome</keyword>
<sequence>MFKKVLNWFINNFCACILLLYLIFLLVIIDGEISLNNVITVIVLTGCYISERIENIIIKVNKNV</sequence>
<dbReference type="Proteomes" id="UP000595681">
    <property type="component" value="Segment"/>
</dbReference>